<dbReference type="Gene3D" id="1.25.40.10">
    <property type="entry name" value="Tetratricopeptide repeat domain"/>
    <property type="match status" value="5"/>
</dbReference>
<evidence type="ECO:0000313" key="9">
    <source>
        <dbReference type="Proteomes" id="UP000305067"/>
    </source>
</evidence>
<feature type="region of interest" description="Disordered" evidence="6">
    <location>
        <begin position="148"/>
        <end position="175"/>
    </location>
</feature>
<dbReference type="InterPro" id="IPR033443">
    <property type="entry name" value="PROP1-like_PPR_dom"/>
</dbReference>
<proteinExistence type="inferred from homology"/>
<dbReference type="InterPro" id="IPR002885">
    <property type="entry name" value="PPR_rpt"/>
</dbReference>
<feature type="repeat" description="PPR" evidence="5">
    <location>
        <begin position="525"/>
        <end position="559"/>
    </location>
</feature>
<comment type="subunit">
    <text evidence="4">Binds to mitochondrial small subunit 15S rRNA.</text>
</comment>
<feature type="repeat" description="PPR" evidence="5">
    <location>
        <begin position="1055"/>
        <end position="1089"/>
    </location>
</feature>
<feature type="region of interest" description="Disordered" evidence="6">
    <location>
        <begin position="32"/>
        <end position="63"/>
    </location>
</feature>
<name>A0A5C3QY71_9AGAR</name>
<accession>A0A5C3QY71</accession>
<evidence type="ECO:0000259" key="7">
    <source>
        <dbReference type="Pfam" id="PF17177"/>
    </source>
</evidence>
<dbReference type="PANTHER" id="PTHR47447">
    <property type="entry name" value="OS03G0856100 PROTEIN"/>
    <property type="match status" value="1"/>
</dbReference>
<comment type="similarity">
    <text evidence="1">Belongs to the CCM1 family.</text>
</comment>
<organism evidence="8 9">
    <name type="scientific">Pterulicium gracile</name>
    <dbReference type="NCBI Taxonomy" id="1884261"/>
    <lineage>
        <taxon>Eukaryota</taxon>
        <taxon>Fungi</taxon>
        <taxon>Dikarya</taxon>
        <taxon>Basidiomycota</taxon>
        <taxon>Agaricomycotina</taxon>
        <taxon>Agaricomycetes</taxon>
        <taxon>Agaricomycetidae</taxon>
        <taxon>Agaricales</taxon>
        <taxon>Pleurotineae</taxon>
        <taxon>Pterulaceae</taxon>
        <taxon>Pterulicium</taxon>
    </lineage>
</organism>
<dbReference type="Pfam" id="PF01535">
    <property type="entry name" value="PPR"/>
    <property type="match status" value="3"/>
</dbReference>
<dbReference type="STRING" id="1884261.A0A5C3QY71"/>
<dbReference type="Pfam" id="PF17177">
    <property type="entry name" value="PPR_long"/>
    <property type="match status" value="1"/>
</dbReference>
<keyword evidence="2" id="KW-0677">Repeat</keyword>
<gene>
    <name evidence="8" type="ORF">BDV98DRAFT_541441</name>
</gene>
<evidence type="ECO:0000313" key="8">
    <source>
        <dbReference type="EMBL" id="TFL05481.1"/>
    </source>
</evidence>
<dbReference type="InterPro" id="IPR011990">
    <property type="entry name" value="TPR-like_helical_dom_sf"/>
</dbReference>
<dbReference type="Proteomes" id="UP000305067">
    <property type="component" value="Unassembled WGS sequence"/>
</dbReference>
<keyword evidence="9" id="KW-1185">Reference proteome</keyword>
<sequence>MIPKVATHILHHTSRAAAAVQNQTIRNVLQIQTTGQSQSTPSSRHGPGSSHWSNNGGHGGSKFNPNNRFYAGYSGVGRAITQAPLPGTQDVTLTVDETQEFATKPTRPLARRRPRSHSVSLSTRPRTERAETLGVLKSVQLRAMHAFSGSSQHSVEESKAVPEHPGLARELSSSTVSASMESLDLSMAPSVPNVTIPTHADTLPTDPAAPQTVAPPKFPQAQQEKEETEMYAKLKAARNSGQPEAVAEAVAQFRTMTVDPTIAEYNMALDALRSTRRVGEPLHLLLEVYNEMLRRGLSPNARTYGVLLEALTGRDYEVTKSLANVSLEARRQPPYGSRLAAGLTHSEEIINARVKQYKSENNFASAMTLFEALVGLVGNRAIPVNIYLVLLRSCSQHANVKAALHVWNQLSKRPDVQIPPLAYLYLITVFAKTKDIARATATFDEFRKACAEGSLPWTTAPQKNPKLLAYQTRNSQTIQVQVYNKMIETHFMCGEHSSALALLEEMMDSPADPKSFTLADIPPPASSTYTQIITGFCQANDIPSALTWFEKLLAQPAPPAGQNINMYQSAREPGRPDRFAWRVLLDKLASEGMVADLNRLFVIGLDTSASSVTLGAEEGVIVFNANTAFCSQTTDSKQALECLDLMRHLMKQNLVQPGTHEMVIGLVELFVKHGAVEQAVELVEWQSELQKVNVAPSKYQGPGKEFAHSQVQQTLSYLSATVVSGFGAALPWTMVHRLLNVLQEWSVQLPSEVGAQVLGSYHLALKSGDFGNESNLDWELLVGTAPAFTNAVGIESASQVFVDLLSHMASSGVKLSELSPVIVQQLLTILVGHLGEEGMKDVLCPIAPSIAEAVDAFYPQASSPAMDDAASQTAASESELSQGTQDTLVDTPVIIDPHHSRHVDEWFHTKSSSDDRNRLTAHDGYARYIKGLEQHRYPVPTTFAHLITGFGRLGDVEKVTSLYSDAQRVIGSLEKNKEWQTQSWFTIEDSMIVGLAHAGDLNAAHLHRVRVLEQGGAPSADAYGALIQYVKDTTDDTSSAMALFQESQSRGVRPNIYLYNNIISKLAKARKADYALELFQQMKANQVPTSSITYGALIAACARVGDHHSAEQLFTEMVTQRNFKPRVPPYNTMMQLYTTTKPSRERSLFYYDAMRTAGVRPTAHTYKLLIDAYGTIEPLDMSSVHRVFGLLENDNSVPIQGSHWAAVINAWGCAGKNLSKAIEVFDSIATHPKTLRSSSSPLPDAVCYEAMINVLVTHRRADLITEYTARLQASGVHMTAYIANFLIKGHAVCGDLGKARELFEGLADPAVGLAAPNNHVPHEGEKAQGIAPSANGVVYREPSTWETMIRAELGAGNRDHAIALLERLRQRQYPEAVYQRISGIMLDDSVAPWAAESVSSP</sequence>
<feature type="domain" description="PROP1-like PPR" evidence="7">
    <location>
        <begin position="1034"/>
        <end position="1172"/>
    </location>
</feature>
<dbReference type="OrthoDB" id="411857at2759"/>
<dbReference type="PANTHER" id="PTHR47447:SF23">
    <property type="entry name" value="PENTACOTRIPEPTIDE-REPEAT REGION OF PRORP DOMAIN-CONTAINING PROTEIN"/>
    <property type="match status" value="1"/>
</dbReference>
<feature type="compositionally biased region" description="Low complexity" evidence="6">
    <location>
        <begin position="32"/>
        <end position="55"/>
    </location>
</feature>
<feature type="region of interest" description="Disordered" evidence="6">
    <location>
        <begin position="197"/>
        <end position="227"/>
    </location>
</feature>
<feature type="repeat" description="PPR" evidence="5">
    <location>
        <begin position="479"/>
        <end position="513"/>
    </location>
</feature>
<dbReference type="EMBL" id="ML178816">
    <property type="protein sequence ID" value="TFL05481.1"/>
    <property type="molecule type" value="Genomic_DNA"/>
</dbReference>
<evidence type="ECO:0000256" key="1">
    <source>
        <dbReference type="ARBA" id="ARBA00006192"/>
    </source>
</evidence>
<dbReference type="PROSITE" id="PS51375">
    <property type="entry name" value="PPR"/>
    <property type="match status" value="4"/>
</dbReference>
<evidence type="ECO:0000256" key="3">
    <source>
        <dbReference type="ARBA" id="ARBA00044493"/>
    </source>
</evidence>
<protein>
    <recommendedName>
        <fullName evidence="7">PROP1-like PPR domain-containing protein</fullName>
    </recommendedName>
</protein>
<reference evidence="8 9" key="1">
    <citation type="journal article" date="2019" name="Nat. Ecol. Evol.">
        <title>Megaphylogeny resolves global patterns of mushroom evolution.</title>
        <authorList>
            <person name="Varga T."/>
            <person name="Krizsan K."/>
            <person name="Foldi C."/>
            <person name="Dima B."/>
            <person name="Sanchez-Garcia M."/>
            <person name="Sanchez-Ramirez S."/>
            <person name="Szollosi G.J."/>
            <person name="Szarkandi J.G."/>
            <person name="Papp V."/>
            <person name="Albert L."/>
            <person name="Andreopoulos W."/>
            <person name="Angelini C."/>
            <person name="Antonin V."/>
            <person name="Barry K.W."/>
            <person name="Bougher N.L."/>
            <person name="Buchanan P."/>
            <person name="Buyck B."/>
            <person name="Bense V."/>
            <person name="Catcheside P."/>
            <person name="Chovatia M."/>
            <person name="Cooper J."/>
            <person name="Damon W."/>
            <person name="Desjardin D."/>
            <person name="Finy P."/>
            <person name="Geml J."/>
            <person name="Haridas S."/>
            <person name="Hughes K."/>
            <person name="Justo A."/>
            <person name="Karasinski D."/>
            <person name="Kautmanova I."/>
            <person name="Kiss B."/>
            <person name="Kocsube S."/>
            <person name="Kotiranta H."/>
            <person name="LaButti K.M."/>
            <person name="Lechner B.E."/>
            <person name="Liimatainen K."/>
            <person name="Lipzen A."/>
            <person name="Lukacs Z."/>
            <person name="Mihaltcheva S."/>
            <person name="Morgado L.N."/>
            <person name="Niskanen T."/>
            <person name="Noordeloos M.E."/>
            <person name="Ohm R.A."/>
            <person name="Ortiz-Santana B."/>
            <person name="Ovrebo C."/>
            <person name="Racz N."/>
            <person name="Riley R."/>
            <person name="Savchenko A."/>
            <person name="Shiryaev A."/>
            <person name="Soop K."/>
            <person name="Spirin V."/>
            <person name="Szebenyi C."/>
            <person name="Tomsovsky M."/>
            <person name="Tulloss R.E."/>
            <person name="Uehling J."/>
            <person name="Grigoriev I.V."/>
            <person name="Vagvolgyi C."/>
            <person name="Papp T."/>
            <person name="Martin F.M."/>
            <person name="Miettinen O."/>
            <person name="Hibbett D.S."/>
            <person name="Nagy L.G."/>
        </authorList>
    </citation>
    <scope>NUCLEOTIDE SEQUENCE [LARGE SCALE GENOMIC DNA]</scope>
    <source>
        <strain evidence="8 9">CBS 309.79</strain>
    </source>
</reference>
<evidence type="ECO:0000256" key="5">
    <source>
        <dbReference type="PROSITE-ProRule" id="PRU00708"/>
    </source>
</evidence>
<evidence type="ECO:0000256" key="4">
    <source>
        <dbReference type="ARBA" id="ARBA00044511"/>
    </source>
</evidence>
<evidence type="ECO:0000256" key="2">
    <source>
        <dbReference type="ARBA" id="ARBA00022737"/>
    </source>
</evidence>
<comment type="function">
    <text evidence="3">Regulates mitochondrial small subunit maturation by controlling 15S rRNA 5'-end processing. Localizes to the 5' precursor of the 15S rRNA in a position that is subsequently occupied by mS47 in the mature yeast mtSSU. Uses structure and sequence-specific RNA recognition, binding to a single-stranded region of the precursor and specifically recognizing bases -6 to -1. The exchange of Ccm1 for mS47 is coupled to the irreversible removal of precursor rRNA that is accompanied by conformational changes of the mitoribosomal proteins uS5m and mS26. These conformational changes signal completion of 5'-end rRNA processing through protection of the mature 5'-end of the 15S rRNA and stabilization of mS47. The removal of the 5' precursor together with the dissociation of Ccm1 may be catalyzed by the 5'-3' exoribonuclease Pet127. Involved in the specific removal of group I introns in mitochondrial encoded transcripts.</text>
</comment>
<dbReference type="NCBIfam" id="TIGR00756">
    <property type="entry name" value="PPR"/>
    <property type="match status" value="2"/>
</dbReference>
<feature type="repeat" description="PPR" evidence="5">
    <location>
        <begin position="1090"/>
        <end position="1125"/>
    </location>
</feature>
<feature type="region of interest" description="Disordered" evidence="6">
    <location>
        <begin position="100"/>
        <end position="127"/>
    </location>
</feature>
<evidence type="ECO:0000256" key="6">
    <source>
        <dbReference type="SAM" id="MobiDB-lite"/>
    </source>
</evidence>